<accession>A0A645IME4</accession>
<reference evidence="1" key="1">
    <citation type="submission" date="2019-08" db="EMBL/GenBank/DDBJ databases">
        <authorList>
            <person name="Kucharzyk K."/>
            <person name="Murdoch R.W."/>
            <person name="Higgins S."/>
            <person name="Loffler F."/>
        </authorList>
    </citation>
    <scope>NUCLEOTIDE SEQUENCE</scope>
</reference>
<dbReference type="AlphaFoldDB" id="A0A645IME4"/>
<comment type="caution">
    <text evidence="1">The sequence shown here is derived from an EMBL/GenBank/DDBJ whole genome shotgun (WGS) entry which is preliminary data.</text>
</comment>
<organism evidence="1">
    <name type="scientific">bioreactor metagenome</name>
    <dbReference type="NCBI Taxonomy" id="1076179"/>
    <lineage>
        <taxon>unclassified sequences</taxon>
        <taxon>metagenomes</taxon>
        <taxon>ecological metagenomes</taxon>
    </lineage>
</organism>
<sequence length="87" mass="9707">MTDKCKTCLNGNPSISCVNCGSGFRNYHPYKPPTNADRIRAMSDEELAECVLGPCQFESSLCIEPRKGCKECTLDWLKQPVKEAPHD</sequence>
<protein>
    <submittedName>
        <fullName evidence="1">Uncharacterized protein</fullName>
    </submittedName>
</protein>
<gene>
    <name evidence="1" type="ORF">SDC9_197105</name>
</gene>
<name>A0A645IME4_9ZZZZ</name>
<dbReference type="EMBL" id="VSSQ01112784">
    <property type="protein sequence ID" value="MPN49484.1"/>
    <property type="molecule type" value="Genomic_DNA"/>
</dbReference>
<evidence type="ECO:0000313" key="1">
    <source>
        <dbReference type="EMBL" id="MPN49484.1"/>
    </source>
</evidence>
<proteinExistence type="predicted"/>